<comment type="caution">
    <text evidence="8">The sequence shown here is derived from an EMBL/GenBank/DDBJ whole genome shotgun (WGS) entry which is preliminary data.</text>
</comment>
<dbReference type="SUPFAM" id="SSF47384">
    <property type="entry name" value="Homodimeric domain of signal transducing histidine kinase"/>
    <property type="match status" value="2"/>
</dbReference>
<dbReference type="InterPro" id="IPR004358">
    <property type="entry name" value="Sig_transdc_His_kin-like_C"/>
</dbReference>
<dbReference type="PANTHER" id="PTHR43711:SF26">
    <property type="entry name" value="SENSOR HISTIDINE KINASE RCSC"/>
    <property type="match status" value="1"/>
</dbReference>
<dbReference type="Pfam" id="PF00512">
    <property type="entry name" value="HisKA"/>
    <property type="match status" value="1"/>
</dbReference>
<dbReference type="SMART" id="SM00387">
    <property type="entry name" value="HATPase_c"/>
    <property type="match status" value="1"/>
</dbReference>
<evidence type="ECO:0000313" key="10">
    <source>
        <dbReference type="Proteomes" id="UP000053372"/>
    </source>
</evidence>
<evidence type="ECO:0000256" key="1">
    <source>
        <dbReference type="ARBA" id="ARBA00000085"/>
    </source>
</evidence>
<protein>
    <recommendedName>
        <fullName evidence="2">histidine kinase</fullName>
        <ecNumber evidence="2">2.7.13.3</ecNumber>
    </recommendedName>
</protein>
<dbReference type="RefSeq" id="WP_058183885.1">
    <property type="nucleotide sequence ID" value="NZ_LMTZ01000100.1"/>
</dbReference>
<keyword evidence="5" id="KW-0418">Kinase</keyword>
<dbReference type="Pfam" id="PF02518">
    <property type="entry name" value="HATPase_c"/>
    <property type="match status" value="1"/>
</dbReference>
<dbReference type="Proteomes" id="UP000053372">
    <property type="component" value="Unassembled WGS sequence"/>
</dbReference>
<dbReference type="InterPro" id="IPR003661">
    <property type="entry name" value="HisK_dim/P_dom"/>
</dbReference>
<dbReference type="InterPro" id="IPR050736">
    <property type="entry name" value="Sensor_HK_Regulatory"/>
</dbReference>
<keyword evidence="10" id="KW-1185">Reference proteome</keyword>
<dbReference type="AlphaFoldDB" id="A0A0V7ZLX0"/>
<dbReference type="SMART" id="SM00388">
    <property type="entry name" value="HisKA"/>
    <property type="match status" value="2"/>
</dbReference>
<keyword evidence="4" id="KW-0808">Transferase</keyword>
<dbReference type="Gene3D" id="1.10.287.130">
    <property type="match status" value="2"/>
</dbReference>
<evidence type="ECO:0000256" key="2">
    <source>
        <dbReference type="ARBA" id="ARBA00012438"/>
    </source>
</evidence>
<dbReference type="EMBL" id="LMTZ01000100">
    <property type="protein sequence ID" value="KST66051.1"/>
    <property type="molecule type" value="Genomic_DNA"/>
</dbReference>
<feature type="domain" description="Histidine kinase" evidence="7">
    <location>
        <begin position="214"/>
        <end position="448"/>
    </location>
</feature>
<dbReference type="PANTHER" id="PTHR43711">
    <property type="entry name" value="TWO-COMPONENT HISTIDINE KINASE"/>
    <property type="match status" value="1"/>
</dbReference>
<dbReference type="Gene3D" id="3.30.565.10">
    <property type="entry name" value="Histidine kinase-like ATPase, C-terminal domain"/>
    <property type="match status" value="1"/>
</dbReference>
<evidence type="ECO:0000256" key="4">
    <source>
        <dbReference type="ARBA" id="ARBA00022679"/>
    </source>
</evidence>
<dbReference type="InterPro" id="IPR003594">
    <property type="entry name" value="HATPase_dom"/>
</dbReference>
<keyword evidence="3" id="KW-0597">Phosphoprotein</keyword>
<evidence type="ECO:0000313" key="9">
    <source>
        <dbReference type="EMBL" id="KST66051.1"/>
    </source>
</evidence>
<evidence type="ECO:0000256" key="6">
    <source>
        <dbReference type="ARBA" id="ARBA00023012"/>
    </source>
</evidence>
<sequence length="449" mass="50628">MTNQKVCDVGLSQKLEVLQRIRSHLLTIIGHEFWTPLSTSQVCLESLAEEQLIPSDCRQIILETAFKDVERLRHLIQTTLSISDLNSEQDSESEESKQDPEFELDSEFEPKSIEQHNQGEQFADASACWKTIALADILDRFETLSGNAERLRGVYRTQPRVLQQNPCKLFITPEQNIELCSGLSEDKSSAELQDSNPCDDLEILEHTRKNLIAIVGHELRTPLCTIQICLESLIREPTMAPEYQQVMLEIALGDIERLRQLIQDFFLLLRLENGQLYHRPDFIEFQEVIDIALSSLRANVKECHLPQVTADIPPNLPKIQVDGDRLVEALIKLIDNAYKFTDIDGTINIQVKINQAKVDNEKSISNDSKIVLEVVVADTGRGIAPDNLEAVFNHFYQEEDSLRRSVGGTGIGLAICRYIVHSLGGEIWASSEGKHKGTQIHFTVPVGQP</sequence>
<dbReference type="PRINTS" id="PR00344">
    <property type="entry name" value="BCTRLSENSOR"/>
</dbReference>
<dbReference type="SUPFAM" id="SSF55874">
    <property type="entry name" value="ATPase domain of HSP90 chaperone/DNA topoisomerase II/histidine kinase"/>
    <property type="match status" value="1"/>
</dbReference>
<name>A0A0V7ZLX0_9CYAN</name>
<evidence type="ECO:0000313" key="8">
    <source>
        <dbReference type="EMBL" id="KST65561.1"/>
    </source>
</evidence>
<dbReference type="EC" id="2.7.13.3" evidence="2"/>
<reference evidence="8 10" key="1">
    <citation type="journal article" date="2015" name="Genome Announc.">
        <title>Draft Genome of the Euendolithic (true boring) Cyanobacterium Mastigocoleus testarum strain BC008.</title>
        <authorList>
            <person name="Guida B.S."/>
            <person name="Garcia-Pichel F."/>
        </authorList>
    </citation>
    <scope>NUCLEOTIDE SEQUENCE [LARGE SCALE GENOMIC DNA]</scope>
    <source>
        <strain evidence="8 10">BC008</strain>
    </source>
</reference>
<dbReference type="GO" id="GO:0000155">
    <property type="term" value="F:phosphorelay sensor kinase activity"/>
    <property type="evidence" value="ECO:0007669"/>
    <property type="project" value="InterPro"/>
</dbReference>
<dbReference type="EMBL" id="LMTZ01000107">
    <property type="protein sequence ID" value="KST65561.1"/>
    <property type="molecule type" value="Genomic_DNA"/>
</dbReference>
<evidence type="ECO:0000256" key="3">
    <source>
        <dbReference type="ARBA" id="ARBA00022553"/>
    </source>
</evidence>
<dbReference type="InterPro" id="IPR036097">
    <property type="entry name" value="HisK_dim/P_sf"/>
</dbReference>
<dbReference type="PROSITE" id="PS50109">
    <property type="entry name" value="HIS_KIN"/>
    <property type="match status" value="1"/>
</dbReference>
<dbReference type="InterPro" id="IPR005467">
    <property type="entry name" value="His_kinase_dom"/>
</dbReference>
<evidence type="ECO:0000259" key="7">
    <source>
        <dbReference type="PROSITE" id="PS50109"/>
    </source>
</evidence>
<keyword evidence="6" id="KW-0902">Two-component regulatory system</keyword>
<organism evidence="8 10">
    <name type="scientific">Mastigocoleus testarum BC008</name>
    <dbReference type="NCBI Taxonomy" id="371196"/>
    <lineage>
        <taxon>Bacteria</taxon>
        <taxon>Bacillati</taxon>
        <taxon>Cyanobacteriota</taxon>
        <taxon>Cyanophyceae</taxon>
        <taxon>Nostocales</taxon>
        <taxon>Hapalosiphonaceae</taxon>
        <taxon>Mastigocoleus</taxon>
    </lineage>
</organism>
<dbReference type="CDD" id="cd00082">
    <property type="entry name" value="HisKA"/>
    <property type="match status" value="2"/>
</dbReference>
<gene>
    <name evidence="9" type="ORF">BC008_24030</name>
    <name evidence="8" type="ORF">BC008_42330</name>
</gene>
<accession>A0A0V7ZLX0</accession>
<dbReference type="InterPro" id="IPR036890">
    <property type="entry name" value="HATPase_C_sf"/>
</dbReference>
<comment type="catalytic activity">
    <reaction evidence="1">
        <text>ATP + protein L-histidine = ADP + protein N-phospho-L-histidine.</text>
        <dbReference type="EC" id="2.7.13.3"/>
    </reaction>
</comment>
<dbReference type="OrthoDB" id="524899at2"/>
<proteinExistence type="predicted"/>
<evidence type="ECO:0000256" key="5">
    <source>
        <dbReference type="ARBA" id="ARBA00022777"/>
    </source>
</evidence>